<evidence type="ECO:0000256" key="1">
    <source>
        <dbReference type="ARBA" id="ARBA00022574"/>
    </source>
</evidence>
<sequence>MVLEYTLHHHALDVNAVALKPEGDRLLSGGDDADVVVWDIWTGEKVQVISCAFNGPIGALVWIPELPGLAPGFALGCTDGSIHVYQHVESSSNYQYLAQEHVHDGPVLDLKFDPEFGRLASVGSGFPQVSQLRPTDELLKPIVSSPELSKYTATSIHFYDGGASIITCTLETHKVYVFYFVLKSYFLQ</sequence>
<dbReference type="SMART" id="SM00320">
    <property type="entry name" value="WD40"/>
    <property type="match status" value="3"/>
</dbReference>
<keyword evidence="2" id="KW-0677">Repeat</keyword>
<accession>A0A0C3FH89</accession>
<reference evidence="5" key="2">
    <citation type="submission" date="2015-01" db="EMBL/GenBank/DDBJ databases">
        <title>Evolutionary Origins and Diversification of the Mycorrhizal Mutualists.</title>
        <authorList>
            <consortium name="DOE Joint Genome Institute"/>
            <consortium name="Mycorrhizal Genomics Consortium"/>
            <person name="Kohler A."/>
            <person name="Kuo A."/>
            <person name="Nagy L.G."/>
            <person name="Floudas D."/>
            <person name="Copeland A."/>
            <person name="Barry K.W."/>
            <person name="Cichocki N."/>
            <person name="Veneault-Fourrey C."/>
            <person name="LaButti K."/>
            <person name="Lindquist E.A."/>
            <person name="Lipzen A."/>
            <person name="Lundell T."/>
            <person name="Morin E."/>
            <person name="Murat C."/>
            <person name="Riley R."/>
            <person name="Ohm R."/>
            <person name="Sun H."/>
            <person name="Tunlid A."/>
            <person name="Henrissat B."/>
            <person name="Grigoriev I.V."/>
            <person name="Hibbett D.S."/>
            <person name="Martin F."/>
        </authorList>
    </citation>
    <scope>NUCLEOTIDE SEQUENCE [LARGE SCALE GENOMIC DNA]</scope>
    <source>
        <strain evidence="5">F 1598</strain>
    </source>
</reference>
<dbReference type="InterPro" id="IPR019775">
    <property type="entry name" value="WD40_repeat_CS"/>
</dbReference>
<feature type="repeat" description="WD" evidence="3">
    <location>
        <begin position="7"/>
        <end position="48"/>
    </location>
</feature>
<dbReference type="HOGENOM" id="CLU_131288_0_0_1"/>
<name>A0A0C3FH89_PILCF</name>
<dbReference type="PROSITE" id="PS00678">
    <property type="entry name" value="WD_REPEATS_1"/>
    <property type="match status" value="1"/>
</dbReference>
<gene>
    <name evidence="4" type="ORF">PILCRDRAFT_69309</name>
</gene>
<reference evidence="4 5" key="1">
    <citation type="submission" date="2014-04" db="EMBL/GenBank/DDBJ databases">
        <authorList>
            <consortium name="DOE Joint Genome Institute"/>
            <person name="Kuo A."/>
            <person name="Tarkka M."/>
            <person name="Buscot F."/>
            <person name="Kohler A."/>
            <person name="Nagy L.G."/>
            <person name="Floudas D."/>
            <person name="Copeland A."/>
            <person name="Barry K.W."/>
            <person name="Cichocki N."/>
            <person name="Veneault-Fourrey C."/>
            <person name="LaButti K."/>
            <person name="Lindquist E.A."/>
            <person name="Lipzen A."/>
            <person name="Lundell T."/>
            <person name="Morin E."/>
            <person name="Murat C."/>
            <person name="Sun H."/>
            <person name="Tunlid A."/>
            <person name="Henrissat B."/>
            <person name="Grigoriev I.V."/>
            <person name="Hibbett D.S."/>
            <person name="Martin F."/>
            <person name="Nordberg H.P."/>
            <person name="Cantor M.N."/>
            <person name="Hua S.X."/>
        </authorList>
    </citation>
    <scope>NUCLEOTIDE SEQUENCE [LARGE SCALE GENOMIC DNA]</scope>
    <source>
        <strain evidence="4 5">F 1598</strain>
    </source>
</reference>
<keyword evidence="1 3" id="KW-0853">WD repeat</keyword>
<dbReference type="InterPro" id="IPR036322">
    <property type="entry name" value="WD40_repeat_dom_sf"/>
</dbReference>
<evidence type="ECO:0000256" key="2">
    <source>
        <dbReference type="ARBA" id="ARBA00022737"/>
    </source>
</evidence>
<dbReference type="AlphaFoldDB" id="A0A0C3FH89"/>
<evidence type="ECO:0000313" key="5">
    <source>
        <dbReference type="Proteomes" id="UP000054166"/>
    </source>
</evidence>
<dbReference type="InterPro" id="IPR001680">
    <property type="entry name" value="WD40_rpt"/>
</dbReference>
<evidence type="ECO:0000313" key="4">
    <source>
        <dbReference type="EMBL" id="KIM83730.1"/>
    </source>
</evidence>
<dbReference type="SUPFAM" id="SSF50978">
    <property type="entry name" value="WD40 repeat-like"/>
    <property type="match status" value="1"/>
</dbReference>
<dbReference type="Gene3D" id="2.130.10.10">
    <property type="entry name" value="YVTN repeat-like/Quinoprotein amine dehydrogenase"/>
    <property type="match status" value="1"/>
</dbReference>
<dbReference type="OrthoDB" id="3238562at2759"/>
<protein>
    <submittedName>
        <fullName evidence="4">Uncharacterized protein</fullName>
    </submittedName>
</protein>
<dbReference type="InParanoid" id="A0A0C3FH89"/>
<dbReference type="PROSITE" id="PS50294">
    <property type="entry name" value="WD_REPEATS_REGION"/>
    <property type="match status" value="1"/>
</dbReference>
<dbReference type="EMBL" id="KN832990">
    <property type="protein sequence ID" value="KIM83730.1"/>
    <property type="molecule type" value="Genomic_DNA"/>
</dbReference>
<dbReference type="STRING" id="765440.A0A0C3FH89"/>
<evidence type="ECO:0000256" key="3">
    <source>
        <dbReference type="PROSITE-ProRule" id="PRU00221"/>
    </source>
</evidence>
<dbReference type="Pfam" id="PF00400">
    <property type="entry name" value="WD40"/>
    <property type="match status" value="1"/>
</dbReference>
<dbReference type="PROSITE" id="PS50082">
    <property type="entry name" value="WD_REPEATS_2"/>
    <property type="match status" value="1"/>
</dbReference>
<proteinExistence type="predicted"/>
<keyword evidence="5" id="KW-1185">Reference proteome</keyword>
<organism evidence="4 5">
    <name type="scientific">Piloderma croceum (strain F 1598)</name>
    <dbReference type="NCBI Taxonomy" id="765440"/>
    <lineage>
        <taxon>Eukaryota</taxon>
        <taxon>Fungi</taxon>
        <taxon>Dikarya</taxon>
        <taxon>Basidiomycota</taxon>
        <taxon>Agaricomycotina</taxon>
        <taxon>Agaricomycetes</taxon>
        <taxon>Agaricomycetidae</taxon>
        <taxon>Atheliales</taxon>
        <taxon>Atheliaceae</taxon>
        <taxon>Piloderma</taxon>
    </lineage>
</organism>
<dbReference type="Proteomes" id="UP000054166">
    <property type="component" value="Unassembled WGS sequence"/>
</dbReference>
<dbReference type="InterPro" id="IPR015943">
    <property type="entry name" value="WD40/YVTN_repeat-like_dom_sf"/>
</dbReference>